<proteinExistence type="predicted"/>
<organism evidence="1 2">
    <name type="scientific">Nelumbo nucifera</name>
    <name type="common">Sacred lotus</name>
    <dbReference type="NCBI Taxonomy" id="4432"/>
    <lineage>
        <taxon>Eukaryota</taxon>
        <taxon>Viridiplantae</taxon>
        <taxon>Streptophyta</taxon>
        <taxon>Embryophyta</taxon>
        <taxon>Tracheophyta</taxon>
        <taxon>Spermatophyta</taxon>
        <taxon>Magnoliopsida</taxon>
        <taxon>Proteales</taxon>
        <taxon>Nelumbonaceae</taxon>
        <taxon>Nelumbo</taxon>
    </lineage>
</organism>
<evidence type="ECO:0000313" key="2">
    <source>
        <dbReference type="Proteomes" id="UP000607653"/>
    </source>
</evidence>
<evidence type="ECO:0000313" key="1">
    <source>
        <dbReference type="EMBL" id="DAD48741.1"/>
    </source>
</evidence>
<comment type="caution">
    <text evidence="1">The sequence shown here is derived from an EMBL/GenBank/DDBJ whole genome shotgun (WGS) entry which is preliminary data.</text>
</comment>
<reference evidence="1 2" key="1">
    <citation type="journal article" date="2020" name="Mol. Biol. Evol.">
        <title>Distinct Expression and Methylation Patterns for Genes with Different Fates following a Single Whole-Genome Duplication in Flowering Plants.</title>
        <authorList>
            <person name="Shi T."/>
            <person name="Rahmani R.S."/>
            <person name="Gugger P.F."/>
            <person name="Wang M."/>
            <person name="Li H."/>
            <person name="Zhang Y."/>
            <person name="Li Z."/>
            <person name="Wang Q."/>
            <person name="Van de Peer Y."/>
            <person name="Marchal K."/>
            <person name="Chen J."/>
        </authorList>
    </citation>
    <scope>NUCLEOTIDE SEQUENCE [LARGE SCALE GENOMIC DNA]</scope>
    <source>
        <tissue evidence="1">Leaf</tissue>
    </source>
</reference>
<accession>A0A822ZYZ1</accession>
<protein>
    <submittedName>
        <fullName evidence="1">Uncharacterized protein</fullName>
    </submittedName>
</protein>
<name>A0A822ZYZ1_NELNU</name>
<gene>
    <name evidence="1" type="ORF">HUJ06_018678</name>
</gene>
<keyword evidence="2" id="KW-1185">Reference proteome</keyword>
<dbReference type="AlphaFoldDB" id="A0A822ZYZ1"/>
<dbReference type="EMBL" id="DUZY01000008">
    <property type="protein sequence ID" value="DAD48741.1"/>
    <property type="molecule type" value="Genomic_DNA"/>
</dbReference>
<sequence length="63" mass="6650">MASLFSAPPVLSFFPLPSTATFSMASSSSKFSLPSSSTVTSNLFLSLFSFEDSSSFLNGREGI</sequence>
<dbReference type="Proteomes" id="UP000607653">
    <property type="component" value="Unassembled WGS sequence"/>
</dbReference>